<reference evidence="3 4" key="1">
    <citation type="submission" date="2018-02" db="EMBL/GenBank/DDBJ databases">
        <title>Draft Genome of Achromobacter spanius stain 6.</title>
        <authorList>
            <person name="Gunasekera T.S."/>
            <person name="Radwan O."/>
            <person name="Ruiz O.N."/>
        </authorList>
    </citation>
    <scope>NUCLEOTIDE SEQUENCE [LARGE SCALE GENOMIC DNA]</scope>
    <source>
        <strain evidence="3 4">6</strain>
    </source>
</reference>
<dbReference type="GO" id="GO:0005737">
    <property type="term" value="C:cytoplasm"/>
    <property type="evidence" value="ECO:0007669"/>
    <property type="project" value="TreeGrafter"/>
</dbReference>
<gene>
    <name evidence="3" type="ORF">C4E15_12700</name>
</gene>
<proteinExistence type="predicted"/>
<dbReference type="Proteomes" id="UP000239990">
    <property type="component" value="Unassembled WGS sequence"/>
</dbReference>
<dbReference type="InterPro" id="IPR001279">
    <property type="entry name" value="Metallo-B-lactamas"/>
</dbReference>
<dbReference type="PANTHER" id="PTHR15032:SF4">
    <property type="entry name" value="N-ACYL-PHOSPHATIDYLETHANOLAMINE-HYDROLYZING PHOSPHOLIPASE D"/>
    <property type="match status" value="1"/>
</dbReference>
<evidence type="ECO:0000256" key="1">
    <source>
        <dbReference type="SAM" id="MobiDB-lite"/>
    </source>
</evidence>
<evidence type="ECO:0000259" key="2">
    <source>
        <dbReference type="Pfam" id="PF12706"/>
    </source>
</evidence>
<protein>
    <submittedName>
        <fullName evidence="3">Hydrolase</fullName>
    </submittedName>
</protein>
<dbReference type="SUPFAM" id="SSF56281">
    <property type="entry name" value="Metallo-hydrolase/oxidoreductase"/>
    <property type="match status" value="1"/>
</dbReference>
<dbReference type="Pfam" id="PF12706">
    <property type="entry name" value="Lactamase_B_2"/>
    <property type="match status" value="1"/>
</dbReference>
<feature type="domain" description="Metallo-beta-lactamase" evidence="2">
    <location>
        <begin position="130"/>
        <end position="322"/>
    </location>
</feature>
<dbReference type="EMBL" id="PREU01000005">
    <property type="protein sequence ID" value="PPA75655.1"/>
    <property type="molecule type" value="Genomic_DNA"/>
</dbReference>
<evidence type="ECO:0000313" key="3">
    <source>
        <dbReference type="EMBL" id="PPA75655.1"/>
    </source>
</evidence>
<dbReference type="AlphaFoldDB" id="A0A2S5GS01"/>
<organism evidence="3 4">
    <name type="scientific">Achromobacter spanius</name>
    <dbReference type="NCBI Taxonomy" id="217203"/>
    <lineage>
        <taxon>Bacteria</taxon>
        <taxon>Pseudomonadati</taxon>
        <taxon>Pseudomonadota</taxon>
        <taxon>Betaproteobacteria</taxon>
        <taxon>Burkholderiales</taxon>
        <taxon>Alcaligenaceae</taxon>
        <taxon>Achromobacter</taxon>
    </lineage>
</organism>
<dbReference type="InterPro" id="IPR036866">
    <property type="entry name" value="RibonucZ/Hydroxyglut_hydro"/>
</dbReference>
<name>A0A2S5GS01_9BURK</name>
<dbReference type="OrthoDB" id="9805728at2"/>
<evidence type="ECO:0000313" key="4">
    <source>
        <dbReference type="Proteomes" id="UP000239990"/>
    </source>
</evidence>
<accession>A0A2S5GS01</accession>
<keyword evidence="3" id="KW-0378">Hydrolase</keyword>
<feature type="region of interest" description="Disordered" evidence="1">
    <location>
        <begin position="42"/>
        <end position="61"/>
    </location>
</feature>
<dbReference type="Gene3D" id="3.60.15.10">
    <property type="entry name" value="Ribonuclease Z/Hydroxyacylglutathione hydrolase-like"/>
    <property type="match status" value="1"/>
</dbReference>
<dbReference type="GO" id="GO:0016787">
    <property type="term" value="F:hydrolase activity"/>
    <property type="evidence" value="ECO:0007669"/>
    <property type="project" value="UniProtKB-KW"/>
</dbReference>
<comment type="caution">
    <text evidence="3">The sequence shown here is derived from an EMBL/GenBank/DDBJ whole genome shotgun (WGS) entry which is preliminary data.</text>
</comment>
<sequence length="379" mass="42504">MRGSECEKFYTDRCTFQKNKTTLRSVIFCPLEPAVTALTSCPTAQPRYPRSPQHHEGRFRNPLPRPSLGFWQGVKLAWTFFFAKPRGTVPDRTIPVRALTLADLQAAPDRSLYRLGHSTILLKLRGRFWLTDPVFSKRASPVQWAGPARFHAPPISIEDLPPIAGVILSHNHYDHLDRAAIDKLAAKTARFITPLGVGDQLIAWGVDPARVEQLDWWQSTDVDGLRLTATPAQHFSGRGLTDSDRSLWASWVIQDADLRVFFSGDSGYFDGFKTIGDTYGPFDLTLMETGAYDKRWAFVHMQPEETLQAHLDLRGRWLLPIHNGTFDLALHPWEDPFERIAALAAAKGVALTTPVMGERVAIETPEVGSPWWRIGDAAA</sequence>
<dbReference type="PANTHER" id="PTHR15032">
    <property type="entry name" value="N-ACYL-PHOSPHATIDYLETHANOLAMINE-HYDROLYZING PHOSPHOLIPASE D"/>
    <property type="match status" value="1"/>
</dbReference>